<dbReference type="InterPro" id="IPR036277">
    <property type="entry name" value="SMC_hinge_sf"/>
</dbReference>
<dbReference type="InterPro" id="IPR027417">
    <property type="entry name" value="P-loop_NTPase"/>
</dbReference>
<dbReference type="EMBL" id="JADWDJ010000003">
    <property type="protein sequence ID" value="KAG5283023.1"/>
    <property type="molecule type" value="Genomic_DNA"/>
</dbReference>
<dbReference type="Pfam" id="PF02463">
    <property type="entry name" value="SMC_N"/>
    <property type="match status" value="1"/>
</dbReference>
<dbReference type="Proteomes" id="UP000823561">
    <property type="component" value="Chromosome 3"/>
</dbReference>
<dbReference type="PANTHER" id="PTHR18937">
    <property type="entry name" value="STRUCTURAL MAINTENANCE OF CHROMOSOMES SMC FAMILY MEMBER"/>
    <property type="match status" value="1"/>
</dbReference>
<comment type="subcellular location">
    <subcellularLocation>
        <location evidence="2">Chromosome</location>
    </subcellularLocation>
    <subcellularLocation>
        <location evidence="1">Nucleus</location>
    </subcellularLocation>
</comment>
<evidence type="ECO:0000256" key="5">
    <source>
        <dbReference type="SAM" id="Coils"/>
    </source>
</evidence>
<feature type="coiled-coil region" evidence="5">
    <location>
        <begin position="332"/>
        <end position="362"/>
    </location>
</feature>
<gene>
    <name evidence="7" type="ORF">AALO_G00037410</name>
</gene>
<feature type="coiled-coil region" evidence="5">
    <location>
        <begin position="171"/>
        <end position="306"/>
    </location>
</feature>
<feature type="domain" description="RecF/RecN/SMC N-terminal" evidence="6">
    <location>
        <begin position="266"/>
        <end position="648"/>
    </location>
</feature>
<keyword evidence="8" id="KW-1185">Reference proteome</keyword>
<accession>A0AAV6H6T3</accession>
<evidence type="ECO:0000256" key="4">
    <source>
        <dbReference type="ARBA" id="ARBA00023054"/>
    </source>
</evidence>
<protein>
    <recommendedName>
        <fullName evidence="6">RecF/RecN/SMC N-terminal domain-containing protein</fullName>
    </recommendedName>
</protein>
<reference evidence="7" key="1">
    <citation type="submission" date="2020-10" db="EMBL/GenBank/DDBJ databases">
        <title>Chromosome-scale genome assembly of the Allis shad, Alosa alosa.</title>
        <authorList>
            <person name="Margot Z."/>
            <person name="Christophe K."/>
            <person name="Cabau C."/>
            <person name="Louis A."/>
            <person name="Berthelot C."/>
            <person name="Parey E."/>
            <person name="Roest Crollius H."/>
            <person name="Montfort J."/>
            <person name="Robinson-Rechavi M."/>
            <person name="Bucao C."/>
            <person name="Bouchez O."/>
            <person name="Gislard M."/>
            <person name="Lluch J."/>
            <person name="Milhes M."/>
            <person name="Lampietro C."/>
            <person name="Lopez Roques C."/>
            <person name="Donnadieu C."/>
            <person name="Braasch I."/>
            <person name="Desvignes T."/>
            <person name="Postlethwait J."/>
            <person name="Bobe J."/>
            <person name="Guiguen Y."/>
        </authorList>
    </citation>
    <scope>NUCLEOTIDE SEQUENCE</scope>
    <source>
        <strain evidence="7">M-15738</strain>
        <tissue evidence="7">Blood</tissue>
    </source>
</reference>
<keyword evidence="4 5" id="KW-0175">Coiled coil</keyword>
<dbReference type="GO" id="GO:0030893">
    <property type="term" value="C:meiotic cohesin complex"/>
    <property type="evidence" value="ECO:0007669"/>
    <property type="project" value="TreeGrafter"/>
</dbReference>
<dbReference type="SUPFAM" id="SSF52540">
    <property type="entry name" value="P-loop containing nucleoside triphosphate hydrolases"/>
    <property type="match status" value="1"/>
</dbReference>
<dbReference type="SUPFAM" id="SSF75553">
    <property type="entry name" value="Smc hinge domain"/>
    <property type="match status" value="1"/>
</dbReference>
<proteinExistence type="predicted"/>
<dbReference type="Gene3D" id="3.40.50.300">
    <property type="entry name" value="P-loop containing nucleotide triphosphate hydrolases"/>
    <property type="match status" value="1"/>
</dbReference>
<evidence type="ECO:0000313" key="7">
    <source>
        <dbReference type="EMBL" id="KAG5283023.1"/>
    </source>
</evidence>
<evidence type="ECO:0000256" key="2">
    <source>
        <dbReference type="ARBA" id="ARBA00004286"/>
    </source>
</evidence>
<name>A0AAV6H6T3_9TELE</name>
<dbReference type="InterPro" id="IPR003395">
    <property type="entry name" value="RecF/RecN/SMC_N"/>
</dbReference>
<evidence type="ECO:0000259" key="6">
    <source>
        <dbReference type="Pfam" id="PF02463"/>
    </source>
</evidence>
<dbReference type="GO" id="GO:0005524">
    <property type="term" value="F:ATP binding"/>
    <property type="evidence" value="ECO:0007669"/>
    <property type="project" value="InterPro"/>
</dbReference>
<evidence type="ECO:0000313" key="8">
    <source>
        <dbReference type="Proteomes" id="UP000823561"/>
    </source>
</evidence>
<keyword evidence="3" id="KW-0158">Chromosome</keyword>
<sequence>MNAIGVVSHREAHLSTSWHACFGAPLNPAKRERAPKLLLDVVQTRAGAPELKRVLQFVCGNTLVCETIEEARVLAGRKHTKTVALDGTMFSKSGVISGGSLALRSKARRWEERDMNKLKEKKDQLTAELRTLMKLRHKEAELKQIRAQAQGNQTRLKYSHTELDALRKKTIPACQAEISRLESELSNLESQISVAEENLEKKESELKSLRDKANQMEDVVFADFCHEIGVANIREYEQEYVKQQQDVDRKRLQFESQRTRLNAQLEYEQGQLQQLNKKLRKLQDTIDKEEETILNLKKEEEKMLALVDKAQVHVQELKDVCTEKKSEVSTSKADLDQKVKNLQEISRELVRLQKQVLSVEGSMEQKRLSRHNLLLACKIEGIPLTLLSGTIDDISDVQLDSESQSTCTLDIYEREEQMLIDYSALADELKAVSEEGEVEKALQGLREKLSSLDGVIHRSEPPNLKALEKMREIKDSFRNVVDAFEESTSMARRCNHEFEQVKTNRFRLFSQCFEHVCVAIDQIYKQMCRNTSAQAILSAENPDEPYLDGISYNCVAPGKRFMAMDNLSGGEKAIAALALIFAIHSFRPAPFFVLDEVDAALDNTNIGKVTGFIREQCQENFQVIVISLKEEFYSRADVLLGVYSESGETISSRVLSVDLTSYPLTEETPSQRDTEM</sequence>
<dbReference type="AlphaFoldDB" id="A0AAV6H6T3"/>
<comment type="caution">
    <text evidence="7">The sequence shown here is derived from an EMBL/GenBank/DDBJ whole genome shotgun (WGS) entry which is preliminary data.</text>
</comment>
<dbReference type="GO" id="GO:0007062">
    <property type="term" value="P:sister chromatid cohesion"/>
    <property type="evidence" value="ECO:0007669"/>
    <property type="project" value="TreeGrafter"/>
</dbReference>
<evidence type="ECO:0000256" key="3">
    <source>
        <dbReference type="ARBA" id="ARBA00022454"/>
    </source>
</evidence>
<evidence type="ECO:0000256" key="1">
    <source>
        <dbReference type="ARBA" id="ARBA00004123"/>
    </source>
</evidence>
<dbReference type="PANTHER" id="PTHR18937:SF147">
    <property type="entry name" value="STRUCTURAL MAINTENANCE OF CHROMOSOMES PROTEIN 1B"/>
    <property type="match status" value="1"/>
</dbReference>
<feature type="coiled-coil region" evidence="5">
    <location>
        <begin position="108"/>
        <end position="138"/>
    </location>
</feature>
<dbReference type="GO" id="GO:0005634">
    <property type="term" value="C:nucleus"/>
    <property type="evidence" value="ECO:0007669"/>
    <property type="project" value="UniProtKB-SubCell"/>
</dbReference>
<organism evidence="7 8">
    <name type="scientific">Alosa alosa</name>
    <name type="common">allis shad</name>
    <dbReference type="NCBI Taxonomy" id="278164"/>
    <lineage>
        <taxon>Eukaryota</taxon>
        <taxon>Metazoa</taxon>
        <taxon>Chordata</taxon>
        <taxon>Craniata</taxon>
        <taxon>Vertebrata</taxon>
        <taxon>Euteleostomi</taxon>
        <taxon>Actinopterygii</taxon>
        <taxon>Neopterygii</taxon>
        <taxon>Teleostei</taxon>
        <taxon>Clupei</taxon>
        <taxon>Clupeiformes</taxon>
        <taxon>Clupeoidei</taxon>
        <taxon>Clupeidae</taxon>
        <taxon>Alosa</taxon>
    </lineage>
</organism>
<dbReference type="GO" id="GO:0003677">
    <property type="term" value="F:DNA binding"/>
    <property type="evidence" value="ECO:0007669"/>
    <property type="project" value="TreeGrafter"/>
</dbReference>
<dbReference type="Gene3D" id="3.30.70.1620">
    <property type="match status" value="1"/>
</dbReference>